<reference evidence="2" key="1">
    <citation type="submission" date="2022-11" db="UniProtKB">
        <authorList>
            <consortium name="WormBaseParasite"/>
        </authorList>
    </citation>
    <scope>IDENTIFICATION</scope>
</reference>
<name>A0AC34R0V5_9BILA</name>
<organism evidence="1 2">
    <name type="scientific">Panagrolaimus sp. JU765</name>
    <dbReference type="NCBI Taxonomy" id="591449"/>
    <lineage>
        <taxon>Eukaryota</taxon>
        <taxon>Metazoa</taxon>
        <taxon>Ecdysozoa</taxon>
        <taxon>Nematoda</taxon>
        <taxon>Chromadorea</taxon>
        <taxon>Rhabditida</taxon>
        <taxon>Tylenchina</taxon>
        <taxon>Panagrolaimomorpha</taxon>
        <taxon>Panagrolaimoidea</taxon>
        <taxon>Panagrolaimidae</taxon>
        <taxon>Panagrolaimus</taxon>
    </lineage>
</organism>
<dbReference type="Proteomes" id="UP000887576">
    <property type="component" value="Unplaced"/>
</dbReference>
<proteinExistence type="predicted"/>
<accession>A0AC34R0V5</accession>
<protein>
    <submittedName>
        <fullName evidence="2">Uncharacterized protein</fullName>
    </submittedName>
</protein>
<sequence>MEKSEDSDGKTGWIVVGIIIAALLYFYNNRNEEEDPDVVAVRNIVTASRTQNLNRASVPKSSSVSEEIKGENPRKLSGQSSNNRATMSTSEMEL</sequence>
<evidence type="ECO:0000313" key="1">
    <source>
        <dbReference type="Proteomes" id="UP000887576"/>
    </source>
</evidence>
<dbReference type="WBParaSite" id="JU765_v2.g2486.t1">
    <property type="protein sequence ID" value="JU765_v2.g2486.t1"/>
    <property type="gene ID" value="JU765_v2.g2486"/>
</dbReference>
<evidence type="ECO:0000313" key="2">
    <source>
        <dbReference type="WBParaSite" id="JU765_v2.g2486.t1"/>
    </source>
</evidence>